<protein>
    <submittedName>
        <fullName evidence="1">16247_t:CDS:1</fullName>
    </submittedName>
</protein>
<evidence type="ECO:0000313" key="2">
    <source>
        <dbReference type="Proteomes" id="UP000789920"/>
    </source>
</evidence>
<accession>A0ACA9QCE6</accession>
<gene>
    <name evidence="1" type="ORF">RPERSI_LOCUS13625</name>
</gene>
<reference evidence="1" key="1">
    <citation type="submission" date="2021-06" db="EMBL/GenBank/DDBJ databases">
        <authorList>
            <person name="Kallberg Y."/>
            <person name="Tangrot J."/>
            <person name="Rosling A."/>
        </authorList>
    </citation>
    <scope>NUCLEOTIDE SEQUENCE</scope>
    <source>
        <strain evidence="1">MA461A</strain>
    </source>
</reference>
<comment type="caution">
    <text evidence="1">The sequence shown here is derived from an EMBL/GenBank/DDBJ whole genome shotgun (WGS) entry which is preliminary data.</text>
</comment>
<sequence length="174" mass="20144">LVEELTKIFELFDQATEVFSGKKYPTLSVIYLVIKVLKSEFNLDLFIEPDIDEYDIIQVKQEIHNSLQKYWGIPNNAGLLAILLDLRLKTICPWPNHIQEKTIRLCCEELDTIVNNRPLSTASPPATTSLTNQYFASIFQDNYSNSDFTDNELDRYMDIKRVLVALPDKSPLEW</sequence>
<keyword evidence="2" id="KW-1185">Reference proteome</keyword>
<feature type="non-terminal residue" evidence="1">
    <location>
        <position position="1"/>
    </location>
</feature>
<dbReference type="EMBL" id="CAJVQC010030469">
    <property type="protein sequence ID" value="CAG8745671.1"/>
    <property type="molecule type" value="Genomic_DNA"/>
</dbReference>
<organism evidence="1 2">
    <name type="scientific">Racocetra persica</name>
    <dbReference type="NCBI Taxonomy" id="160502"/>
    <lineage>
        <taxon>Eukaryota</taxon>
        <taxon>Fungi</taxon>
        <taxon>Fungi incertae sedis</taxon>
        <taxon>Mucoromycota</taxon>
        <taxon>Glomeromycotina</taxon>
        <taxon>Glomeromycetes</taxon>
        <taxon>Diversisporales</taxon>
        <taxon>Gigasporaceae</taxon>
        <taxon>Racocetra</taxon>
    </lineage>
</organism>
<proteinExistence type="predicted"/>
<dbReference type="Proteomes" id="UP000789920">
    <property type="component" value="Unassembled WGS sequence"/>
</dbReference>
<evidence type="ECO:0000313" key="1">
    <source>
        <dbReference type="EMBL" id="CAG8745671.1"/>
    </source>
</evidence>
<name>A0ACA9QCE6_9GLOM</name>